<dbReference type="AlphaFoldDB" id="A0A922L5S5"/>
<dbReference type="GO" id="GO:0051260">
    <property type="term" value="P:protein homooligomerization"/>
    <property type="evidence" value="ECO:0007669"/>
    <property type="project" value="InterPro"/>
</dbReference>
<dbReference type="InterPro" id="IPR003131">
    <property type="entry name" value="T1-type_BTB"/>
</dbReference>
<proteinExistence type="predicted"/>
<sequence>MLEIINLNVGGKRFTTSKSTLCSVSDTFFTAMLMGGIPTSRDDSGAIFIDRDPDLFAIILNYLRTNKLHNVNEHNFDSLMDEAKFFSITPLVKKLELRENMMSAQTCGGNILFESLLKSNQSSEVKQMIPFDRGLAVVFNHFIKFYFFSDNNGWKCVFDFEYNSDEIELVDFVLESSSVRQFLIAIYSKEIILWKNGENLHNNNQYNDPYNDPYRPRRVPIEIDKFIEIGHYNLKNCRVDSLFFIRSQLVTLCKKKGRIGIWKNSRLFEQDLKENDTVSVITAFNKTMMDYLFLCSNHGVIYLIDMQKLPFRLSDGDLLINEFYKDP</sequence>
<evidence type="ECO:0000313" key="3">
    <source>
        <dbReference type="Proteomes" id="UP000790347"/>
    </source>
</evidence>
<evidence type="ECO:0000313" key="2">
    <source>
        <dbReference type="EMBL" id="KAH9516479.1"/>
    </source>
</evidence>
<dbReference type="PANTHER" id="PTHR15859:SF1">
    <property type="entry name" value="BTB DOMAIN-CONTAINING PROTEIN"/>
    <property type="match status" value="1"/>
</dbReference>
<dbReference type="SUPFAM" id="SSF54695">
    <property type="entry name" value="POZ domain"/>
    <property type="match status" value="1"/>
</dbReference>
<dbReference type="Proteomes" id="UP000790347">
    <property type="component" value="Unassembled WGS sequence"/>
</dbReference>
<dbReference type="Pfam" id="PF02214">
    <property type="entry name" value="BTB_2"/>
    <property type="match status" value="1"/>
</dbReference>
<dbReference type="EMBL" id="ASGP02000003">
    <property type="protein sequence ID" value="KAH9516479.1"/>
    <property type="molecule type" value="Genomic_DNA"/>
</dbReference>
<dbReference type="InterPro" id="IPR011333">
    <property type="entry name" value="SKP1/BTB/POZ_sf"/>
</dbReference>
<keyword evidence="3" id="KW-1185">Reference proteome</keyword>
<reference evidence="2" key="2">
    <citation type="journal article" date="2022" name="Res Sq">
        <title>Comparative Genomics Reveals Insights into the Divergent Evolution of Astigmatic Mites and Household Pest Adaptations.</title>
        <authorList>
            <person name="Xiong Q."/>
            <person name="Wan A.T.-Y."/>
            <person name="Liu X.-Y."/>
            <person name="Fung C.S.-H."/>
            <person name="Xiao X."/>
            <person name="Malainual N."/>
            <person name="Hou J."/>
            <person name="Wang L."/>
            <person name="Wang M."/>
            <person name="Yang K."/>
            <person name="Cui Y."/>
            <person name="Leung E."/>
            <person name="Nong W."/>
            <person name="Shin S.-K."/>
            <person name="Au S."/>
            <person name="Jeong K.Y."/>
            <person name="Chew F.T."/>
            <person name="Hui J."/>
            <person name="Leung T.F."/>
            <person name="Tungtrongchitr A."/>
            <person name="Zhong N."/>
            <person name="Liu Z."/>
            <person name="Tsui S."/>
        </authorList>
    </citation>
    <scope>NUCLEOTIDE SEQUENCE</scope>
    <source>
        <strain evidence="2">Derf</strain>
        <tissue evidence="2">Whole organism</tissue>
    </source>
</reference>
<reference evidence="2" key="1">
    <citation type="submission" date="2013-05" db="EMBL/GenBank/DDBJ databases">
        <authorList>
            <person name="Yim A.K.Y."/>
            <person name="Chan T.F."/>
            <person name="Ji K.M."/>
            <person name="Liu X.Y."/>
            <person name="Zhou J.W."/>
            <person name="Li R.Q."/>
            <person name="Yang K.Y."/>
            <person name="Li J."/>
            <person name="Li M."/>
            <person name="Law P.T.W."/>
            <person name="Wu Y.L."/>
            <person name="Cai Z.L."/>
            <person name="Qin H."/>
            <person name="Bao Y."/>
            <person name="Leung R.K.K."/>
            <person name="Ng P.K.S."/>
            <person name="Zou J."/>
            <person name="Zhong X.J."/>
            <person name="Ran P.X."/>
            <person name="Zhong N.S."/>
            <person name="Liu Z.G."/>
            <person name="Tsui S.K.W."/>
        </authorList>
    </citation>
    <scope>NUCLEOTIDE SEQUENCE</scope>
    <source>
        <strain evidence="2">Derf</strain>
        <tissue evidence="2">Whole organism</tissue>
    </source>
</reference>
<dbReference type="PROSITE" id="PS50097">
    <property type="entry name" value="BTB"/>
    <property type="match status" value="1"/>
</dbReference>
<protein>
    <submittedName>
        <fullName evidence="2">BTB/POZ domain-containing protein kctd3</fullName>
    </submittedName>
</protein>
<accession>A0A922L5S5</accession>
<dbReference type="PANTHER" id="PTHR15859">
    <property type="entry name" value="SETA BINDING PROTEIN 1"/>
    <property type="match status" value="1"/>
</dbReference>
<organism evidence="2 3">
    <name type="scientific">Dermatophagoides farinae</name>
    <name type="common">American house dust mite</name>
    <dbReference type="NCBI Taxonomy" id="6954"/>
    <lineage>
        <taxon>Eukaryota</taxon>
        <taxon>Metazoa</taxon>
        <taxon>Ecdysozoa</taxon>
        <taxon>Arthropoda</taxon>
        <taxon>Chelicerata</taxon>
        <taxon>Arachnida</taxon>
        <taxon>Acari</taxon>
        <taxon>Acariformes</taxon>
        <taxon>Sarcoptiformes</taxon>
        <taxon>Astigmata</taxon>
        <taxon>Psoroptidia</taxon>
        <taxon>Analgoidea</taxon>
        <taxon>Pyroglyphidae</taxon>
        <taxon>Dermatophagoidinae</taxon>
        <taxon>Dermatophagoides</taxon>
    </lineage>
</organism>
<dbReference type="InterPro" id="IPR000210">
    <property type="entry name" value="BTB/POZ_dom"/>
</dbReference>
<name>A0A922L5S5_DERFA</name>
<comment type="caution">
    <text evidence="2">The sequence shown here is derived from an EMBL/GenBank/DDBJ whole genome shotgun (WGS) entry which is preliminary data.</text>
</comment>
<dbReference type="InterPro" id="IPR047876">
    <property type="entry name" value="SHKBP1/KCTD3"/>
</dbReference>
<gene>
    <name evidence="2" type="primary">KCTD3_2</name>
    <name evidence="2" type="ORF">DERF_007214</name>
</gene>
<dbReference type="Gene3D" id="3.30.710.10">
    <property type="entry name" value="Potassium Channel Kv1.1, Chain A"/>
    <property type="match status" value="1"/>
</dbReference>
<dbReference type="SMART" id="SM00225">
    <property type="entry name" value="BTB"/>
    <property type="match status" value="1"/>
</dbReference>
<feature type="domain" description="BTB" evidence="1">
    <location>
        <begin position="3"/>
        <end position="72"/>
    </location>
</feature>
<evidence type="ECO:0000259" key="1">
    <source>
        <dbReference type="PROSITE" id="PS50097"/>
    </source>
</evidence>